<dbReference type="InterPro" id="IPR053924">
    <property type="entry name" value="RecX_HTH_2nd"/>
</dbReference>
<dbReference type="Gene3D" id="1.10.10.10">
    <property type="entry name" value="Winged helix-like DNA-binding domain superfamily/Winged helix DNA-binding domain"/>
    <property type="match status" value="1"/>
</dbReference>
<evidence type="ECO:0000259" key="5">
    <source>
        <dbReference type="Pfam" id="PF02631"/>
    </source>
</evidence>
<comment type="subcellular location">
    <subcellularLocation>
        <location evidence="1">Cytoplasm</location>
    </subcellularLocation>
</comment>
<accession>A0A0M5L0S0</accession>
<reference evidence="6 7" key="1">
    <citation type="submission" date="2015-09" db="EMBL/GenBank/DDBJ databases">
        <title>Complete genome sequence of a benzo[a]pyrene-degrading bacterium Altererythrobacter epoxidivorans CGMCC 1.7731T.</title>
        <authorList>
            <person name="Li Z."/>
            <person name="Cheng H."/>
            <person name="Huo Y."/>
            <person name="Xu X."/>
        </authorList>
    </citation>
    <scope>NUCLEOTIDE SEQUENCE [LARGE SCALE GENOMIC DNA]</scope>
    <source>
        <strain evidence="6 7">CGMCC 1.7731</strain>
    </source>
</reference>
<keyword evidence="7" id="KW-1185">Reference proteome</keyword>
<evidence type="ECO:0000256" key="2">
    <source>
        <dbReference type="ARBA" id="ARBA00009695"/>
    </source>
</evidence>
<dbReference type="STRING" id="361183.AMC99_02203"/>
<dbReference type="RefSeq" id="WP_232301392.1">
    <property type="nucleotide sequence ID" value="NZ_CP012669.1"/>
</dbReference>
<comment type="similarity">
    <text evidence="2">Belongs to the RecX family.</text>
</comment>
<organism evidence="6 7">
    <name type="scientific">Altererythrobacter epoxidivorans</name>
    <dbReference type="NCBI Taxonomy" id="361183"/>
    <lineage>
        <taxon>Bacteria</taxon>
        <taxon>Pseudomonadati</taxon>
        <taxon>Pseudomonadota</taxon>
        <taxon>Alphaproteobacteria</taxon>
        <taxon>Sphingomonadales</taxon>
        <taxon>Erythrobacteraceae</taxon>
        <taxon>Altererythrobacter</taxon>
    </lineage>
</organism>
<evidence type="ECO:0000256" key="3">
    <source>
        <dbReference type="ARBA" id="ARBA00018111"/>
    </source>
</evidence>
<dbReference type="Pfam" id="PF02631">
    <property type="entry name" value="RecX_HTH2"/>
    <property type="match status" value="1"/>
</dbReference>
<dbReference type="GO" id="GO:0005737">
    <property type="term" value="C:cytoplasm"/>
    <property type="evidence" value="ECO:0007669"/>
    <property type="project" value="UniProtKB-SubCell"/>
</dbReference>
<dbReference type="AlphaFoldDB" id="A0A0M5L0S0"/>
<protein>
    <recommendedName>
        <fullName evidence="3">Regulatory protein RecX</fullName>
    </recommendedName>
</protein>
<dbReference type="Proteomes" id="UP000057938">
    <property type="component" value="Chromosome"/>
</dbReference>
<evidence type="ECO:0000313" key="7">
    <source>
        <dbReference type="Proteomes" id="UP000057938"/>
    </source>
</evidence>
<keyword evidence="4" id="KW-0963">Cytoplasm</keyword>
<evidence type="ECO:0000256" key="1">
    <source>
        <dbReference type="ARBA" id="ARBA00004496"/>
    </source>
</evidence>
<name>A0A0M5L0S0_9SPHN</name>
<dbReference type="KEGG" id="aep:AMC99_02203"/>
<proteinExistence type="inferred from homology"/>
<feature type="domain" description="RecX second three-helical" evidence="5">
    <location>
        <begin position="64"/>
        <end position="102"/>
    </location>
</feature>
<gene>
    <name evidence="6" type="ORF">AMC99_02203</name>
</gene>
<dbReference type="EMBL" id="CP012669">
    <property type="protein sequence ID" value="ALE17481.1"/>
    <property type="molecule type" value="Genomic_DNA"/>
</dbReference>
<dbReference type="InterPro" id="IPR036388">
    <property type="entry name" value="WH-like_DNA-bd_sf"/>
</dbReference>
<sequence length="177" mass="20142">MPKPLDETRLKDLALAYVARFATTGAKLEAYLARKLRERGSVEGEPVPDVRRIVERMIELRYVDDEVYAKAKAGSLLRKGYGGRRVEQALREAGVDEDLREEMRPAESSARQAAYALASRRRFGPFATELPERDKREKQIAAMIRAGHGFDTARQIIEAETVEAVEQWVEEAEDEYE</sequence>
<evidence type="ECO:0000313" key="6">
    <source>
        <dbReference type="EMBL" id="ALE17481.1"/>
    </source>
</evidence>
<evidence type="ECO:0000256" key="4">
    <source>
        <dbReference type="ARBA" id="ARBA00022490"/>
    </source>
</evidence>
<dbReference type="PATRIC" id="fig|361183.4.peg.2164"/>